<gene>
    <name evidence="10" type="ORF">E0486_04140</name>
</gene>
<evidence type="ECO:0000256" key="3">
    <source>
        <dbReference type="ARBA" id="ARBA00022801"/>
    </source>
</evidence>
<dbReference type="AlphaFoldDB" id="A0A4R4E7Z8"/>
<dbReference type="RefSeq" id="WP_131850878.1">
    <property type="nucleotide sequence ID" value="NZ_SKFH01000004.1"/>
</dbReference>
<dbReference type="GO" id="GO:0004252">
    <property type="term" value="F:serine-type endopeptidase activity"/>
    <property type="evidence" value="ECO:0007669"/>
    <property type="project" value="UniProtKB-UniRule"/>
</dbReference>
<feature type="region of interest" description="Disordered" evidence="7">
    <location>
        <begin position="549"/>
        <end position="576"/>
    </location>
</feature>
<evidence type="ECO:0000256" key="5">
    <source>
        <dbReference type="PROSITE-ProRule" id="PRU01240"/>
    </source>
</evidence>
<dbReference type="PROSITE" id="PS00138">
    <property type="entry name" value="SUBTILASE_SER"/>
    <property type="match status" value="1"/>
</dbReference>
<feature type="signal peptide" evidence="8">
    <location>
        <begin position="1"/>
        <end position="23"/>
    </location>
</feature>
<dbReference type="InterPro" id="IPR034080">
    <property type="entry name" value="Protease_P7-like_dom"/>
</dbReference>
<dbReference type="EMBL" id="SKFH01000004">
    <property type="protein sequence ID" value="TCZ73878.1"/>
    <property type="molecule type" value="Genomic_DNA"/>
</dbReference>
<dbReference type="PROSITE" id="PS51892">
    <property type="entry name" value="SUBTILASE"/>
    <property type="match status" value="1"/>
</dbReference>
<feature type="chain" id="PRO_5021026376" evidence="8">
    <location>
        <begin position="24"/>
        <end position="576"/>
    </location>
</feature>
<dbReference type="PANTHER" id="PTHR43399:SF4">
    <property type="entry name" value="CELL WALL-ASSOCIATED PROTEASE"/>
    <property type="match status" value="1"/>
</dbReference>
<dbReference type="InterPro" id="IPR023828">
    <property type="entry name" value="Peptidase_S8_Ser-AS"/>
</dbReference>
<evidence type="ECO:0000313" key="10">
    <source>
        <dbReference type="EMBL" id="TCZ73878.1"/>
    </source>
</evidence>
<dbReference type="OrthoDB" id="9798386at2"/>
<dbReference type="Proteomes" id="UP000295164">
    <property type="component" value="Unassembled WGS sequence"/>
</dbReference>
<evidence type="ECO:0000256" key="7">
    <source>
        <dbReference type="SAM" id="MobiDB-lite"/>
    </source>
</evidence>
<keyword evidence="2 5" id="KW-0645">Protease</keyword>
<proteinExistence type="inferred from homology"/>
<dbReference type="SUPFAM" id="SSF52743">
    <property type="entry name" value="Subtilisin-like"/>
    <property type="match status" value="1"/>
</dbReference>
<dbReference type="InterPro" id="IPR036852">
    <property type="entry name" value="Peptidase_S8/S53_dom_sf"/>
</dbReference>
<dbReference type="PRINTS" id="PR00723">
    <property type="entry name" value="SUBTILISIN"/>
</dbReference>
<comment type="similarity">
    <text evidence="1 5 6">Belongs to the peptidase S8 family.</text>
</comment>
<sequence>MKRTYSKLLLFALAAGVTFTADAQTSEKTTTPNGWHLRDRTQDGYYGISLDKAYHFLQGKKSKTVVVAVIDSGIDTTHEDLRPVLWTNPNEIPGNGIDDDKNGYVDDIHGWNFLGGKDGRNVTEDSYEGVRFYWKHKARFENADSTTLSGADLADYRIWLRAKSDLVGKVDKEEVEGYRQMLPVVQMYDSLLRKAVGRDEYTASDLRKLRTDNGMVRQAKGAFSQIFAGNDSVEYISNKMLLEYIEGKVRMAEWVEAPPKNYRGDVTGDNEDDINDRSYGNNDVMATTPLHGTHVSGIIAAVRNNGKGIDGIADNVRIMSLRAVPDGDEHDKDIALAIRYAADNGAQVINMSFGKAVSPQKRFIDEAVRYAQSKGVLLVQAAGNSHENIDTARNFPKPEFLNGTRAQSWIVVDASGDPKNGGLAADFSNYGTKSTDLFAPGKNIYSTLPGGDVYGNLSGTSMASPVTAGIAALVRSYYPNLNAVQVKYVLENSVVKPTITTPKPGGEEPVTLDKLSRTGGIVNAYEAVKLADAVSSGRVKVKVEDNKIKVKDDKGKTKTKTEGNKTKVKKEPVKTF</sequence>
<dbReference type="InterPro" id="IPR051048">
    <property type="entry name" value="Peptidase_S8/S53_subtilisin"/>
</dbReference>
<evidence type="ECO:0000256" key="1">
    <source>
        <dbReference type="ARBA" id="ARBA00011073"/>
    </source>
</evidence>
<keyword evidence="3 5" id="KW-0378">Hydrolase</keyword>
<organism evidence="10 11">
    <name type="scientific">Flaviaesturariibacter aridisoli</name>
    <dbReference type="NCBI Taxonomy" id="2545761"/>
    <lineage>
        <taxon>Bacteria</taxon>
        <taxon>Pseudomonadati</taxon>
        <taxon>Bacteroidota</taxon>
        <taxon>Chitinophagia</taxon>
        <taxon>Chitinophagales</taxon>
        <taxon>Chitinophagaceae</taxon>
        <taxon>Flaviaestuariibacter</taxon>
    </lineage>
</organism>
<protein>
    <submittedName>
        <fullName evidence="10">Peptidase S8</fullName>
    </submittedName>
</protein>
<evidence type="ECO:0000259" key="9">
    <source>
        <dbReference type="Pfam" id="PF00082"/>
    </source>
</evidence>
<comment type="caution">
    <text evidence="10">The sequence shown here is derived from an EMBL/GenBank/DDBJ whole genome shotgun (WGS) entry which is preliminary data.</text>
</comment>
<name>A0A4R4E7Z8_9BACT</name>
<evidence type="ECO:0000256" key="8">
    <source>
        <dbReference type="SAM" id="SignalP"/>
    </source>
</evidence>
<dbReference type="InterPro" id="IPR022398">
    <property type="entry name" value="Peptidase_S8_His-AS"/>
</dbReference>
<dbReference type="PROSITE" id="PS00137">
    <property type="entry name" value="SUBTILASE_HIS"/>
    <property type="match status" value="1"/>
</dbReference>
<keyword evidence="8" id="KW-0732">Signal</keyword>
<feature type="active site" description="Charge relay system" evidence="5">
    <location>
        <position position="461"/>
    </location>
</feature>
<evidence type="ECO:0000313" key="11">
    <source>
        <dbReference type="Proteomes" id="UP000295164"/>
    </source>
</evidence>
<dbReference type="PANTHER" id="PTHR43399">
    <property type="entry name" value="SUBTILISIN-RELATED"/>
    <property type="match status" value="1"/>
</dbReference>
<dbReference type="GO" id="GO:0006508">
    <property type="term" value="P:proteolysis"/>
    <property type="evidence" value="ECO:0007669"/>
    <property type="project" value="UniProtKB-KW"/>
</dbReference>
<evidence type="ECO:0000256" key="2">
    <source>
        <dbReference type="ARBA" id="ARBA00022670"/>
    </source>
</evidence>
<dbReference type="InterPro" id="IPR023827">
    <property type="entry name" value="Peptidase_S8_Asp-AS"/>
</dbReference>
<evidence type="ECO:0000256" key="4">
    <source>
        <dbReference type="ARBA" id="ARBA00022825"/>
    </source>
</evidence>
<feature type="domain" description="Peptidase S8/S53" evidence="9">
    <location>
        <begin position="63"/>
        <end position="494"/>
    </location>
</feature>
<dbReference type="Gene3D" id="3.40.50.200">
    <property type="entry name" value="Peptidase S8/S53 domain"/>
    <property type="match status" value="2"/>
</dbReference>
<accession>A0A4R4E7Z8</accession>
<dbReference type="PROSITE" id="PS00136">
    <property type="entry name" value="SUBTILASE_ASP"/>
    <property type="match status" value="1"/>
</dbReference>
<dbReference type="InterPro" id="IPR000209">
    <property type="entry name" value="Peptidase_S8/S53_dom"/>
</dbReference>
<evidence type="ECO:0000256" key="6">
    <source>
        <dbReference type="RuleBase" id="RU003355"/>
    </source>
</evidence>
<dbReference type="InterPro" id="IPR015500">
    <property type="entry name" value="Peptidase_S8_subtilisin-rel"/>
</dbReference>
<dbReference type="CDD" id="cd07483">
    <property type="entry name" value="Peptidases_S8_Subtilisin_Novo-like"/>
    <property type="match status" value="1"/>
</dbReference>
<dbReference type="Pfam" id="PF00082">
    <property type="entry name" value="Peptidase_S8"/>
    <property type="match status" value="1"/>
</dbReference>
<feature type="active site" description="Charge relay system" evidence="5">
    <location>
        <position position="71"/>
    </location>
</feature>
<keyword evidence="4 5" id="KW-0720">Serine protease</keyword>
<feature type="active site" description="Charge relay system" evidence="5">
    <location>
        <position position="291"/>
    </location>
</feature>
<keyword evidence="11" id="KW-1185">Reference proteome</keyword>
<reference evidence="10 11" key="1">
    <citation type="submission" date="2019-03" db="EMBL/GenBank/DDBJ databases">
        <authorList>
            <person name="Kim M.K.M."/>
        </authorList>
    </citation>
    <scope>NUCLEOTIDE SEQUENCE [LARGE SCALE GENOMIC DNA]</scope>
    <source>
        <strain evidence="10 11">17J68-15</strain>
    </source>
</reference>